<evidence type="ECO:0000313" key="1">
    <source>
        <dbReference type="EMBL" id="SMG57178.1"/>
    </source>
</evidence>
<comment type="caution">
    <text evidence="1">The sequence shown here is derived from an EMBL/GenBank/DDBJ whole genome shotgun (WGS) entry which is preliminary data.</text>
</comment>
<gene>
    <name evidence="1" type="ORF">SAMN02745947_04982</name>
</gene>
<evidence type="ECO:0000313" key="2">
    <source>
        <dbReference type="Proteomes" id="UP000193566"/>
    </source>
</evidence>
<proteinExistence type="predicted"/>
<dbReference type="Proteomes" id="UP000193566">
    <property type="component" value="Unassembled WGS sequence"/>
</dbReference>
<organism evidence="1 2">
    <name type="scientific">Rhodococcus rhodochrous J3</name>
    <dbReference type="NCBI Taxonomy" id="903528"/>
    <lineage>
        <taxon>Bacteria</taxon>
        <taxon>Bacillati</taxon>
        <taxon>Actinomycetota</taxon>
        <taxon>Actinomycetes</taxon>
        <taxon>Mycobacteriales</taxon>
        <taxon>Nocardiaceae</taxon>
        <taxon>Rhodococcus</taxon>
    </lineage>
</organism>
<name>A0ABY1MJ98_RHORH</name>
<protein>
    <submittedName>
        <fullName evidence="1">Uncharacterized protein</fullName>
    </submittedName>
</protein>
<accession>A0ABY1MJ98</accession>
<sequence>MQWRGSTVCGMDSDRTPSIDVFLADLKSRRDLATGHAAEEGFPELATVLLTVAELDRLLGIVEDYDTEILTYEVLTGAQTKFARKIRARNEALRQAAADHPGPLADKLLALLDER</sequence>
<keyword evidence="2" id="KW-1185">Reference proteome</keyword>
<dbReference type="EMBL" id="FXAV01000023">
    <property type="protein sequence ID" value="SMG57178.1"/>
    <property type="molecule type" value="Genomic_DNA"/>
</dbReference>
<reference evidence="1 2" key="1">
    <citation type="submission" date="2017-04" db="EMBL/GenBank/DDBJ databases">
        <authorList>
            <person name="Varghese N."/>
            <person name="Submissions S."/>
        </authorList>
    </citation>
    <scope>NUCLEOTIDE SEQUENCE [LARGE SCALE GENOMIC DNA]</scope>
    <source>
        <strain evidence="1 2">J3</strain>
    </source>
</reference>